<protein>
    <recommendedName>
        <fullName evidence="1">Non-lysosomal glucosylceramidase</fullName>
        <shortName evidence="1">NLGase</shortName>
        <ecNumber evidence="1">3.2.1.45</ecNumber>
    </recommendedName>
</protein>
<evidence type="ECO:0000256" key="1">
    <source>
        <dbReference type="PIRNR" id="PIRNR028944"/>
    </source>
</evidence>
<feature type="domain" description="Glycosyl-hydrolase family 116 N-terminal" evidence="3">
    <location>
        <begin position="83"/>
        <end position="394"/>
    </location>
</feature>
<dbReference type="Pfam" id="PF04685">
    <property type="entry name" value="DUF608"/>
    <property type="match status" value="1"/>
</dbReference>
<evidence type="ECO:0000313" key="4">
    <source>
        <dbReference type="EMBL" id="BES90672.1"/>
    </source>
</evidence>
<keyword evidence="1" id="KW-0472">Membrane</keyword>
<dbReference type="EC" id="3.2.1.45" evidence="1"/>
<feature type="domain" description="Glycosyl-hydrolase family 116 catalytic region" evidence="2">
    <location>
        <begin position="454"/>
        <end position="816"/>
    </location>
</feature>
<dbReference type="Proteomes" id="UP001307889">
    <property type="component" value="Chromosome 2"/>
</dbReference>
<name>A0ABN7AEH7_9HEMI</name>
<keyword evidence="1" id="KW-0326">Glycosidase</keyword>
<dbReference type="PIRSF" id="PIRSF028944">
    <property type="entry name" value="Beta_gluc_GBA2"/>
    <property type="match status" value="1"/>
</dbReference>
<evidence type="ECO:0000259" key="2">
    <source>
        <dbReference type="Pfam" id="PF04685"/>
    </source>
</evidence>
<evidence type="ECO:0000313" key="5">
    <source>
        <dbReference type="Proteomes" id="UP001307889"/>
    </source>
</evidence>
<reference evidence="4 5" key="1">
    <citation type="submission" date="2023-09" db="EMBL/GenBank/DDBJ databases">
        <title>Nesidiocoris tenuis whole genome shotgun sequence.</title>
        <authorList>
            <person name="Shibata T."/>
            <person name="Shimoda M."/>
            <person name="Kobayashi T."/>
            <person name="Uehara T."/>
        </authorList>
    </citation>
    <scope>NUCLEOTIDE SEQUENCE [LARGE SCALE GENOMIC DNA]</scope>
    <source>
        <strain evidence="4 5">Japan</strain>
    </source>
</reference>
<keyword evidence="1" id="KW-0378">Hydrolase</keyword>
<comment type="similarity">
    <text evidence="1">Belongs to the non-lysosomal glucosylceramidase family.</text>
</comment>
<dbReference type="PANTHER" id="PTHR12654">
    <property type="entry name" value="BILE ACID BETA-GLUCOSIDASE-RELATED"/>
    <property type="match status" value="1"/>
</dbReference>
<organism evidence="4 5">
    <name type="scientific">Nesidiocoris tenuis</name>
    <dbReference type="NCBI Taxonomy" id="355587"/>
    <lineage>
        <taxon>Eukaryota</taxon>
        <taxon>Metazoa</taxon>
        <taxon>Ecdysozoa</taxon>
        <taxon>Arthropoda</taxon>
        <taxon>Hexapoda</taxon>
        <taxon>Insecta</taxon>
        <taxon>Pterygota</taxon>
        <taxon>Neoptera</taxon>
        <taxon>Paraneoptera</taxon>
        <taxon>Hemiptera</taxon>
        <taxon>Heteroptera</taxon>
        <taxon>Panheteroptera</taxon>
        <taxon>Cimicomorpha</taxon>
        <taxon>Miridae</taxon>
        <taxon>Dicyphina</taxon>
        <taxon>Nesidiocoris</taxon>
    </lineage>
</organism>
<dbReference type="PANTHER" id="PTHR12654:SF0">
    <property type="entry name" value="NON-LYSOSOMAL GLUCOSYLCERAMIDASE"/>
    <property type="match status" value="1"/>
</dbReference>
<accession>A0ABN7AEH7</accession>
<dbReference type="InterPro" id="IPR012341">
    <property type="entry name" value="6hp_glycosidase-like_sf"/>
</dbReference>
<sequence>MKKDTQTFKWTNPSTVPPYGWKASSDYVFPQKRTQKFVITLHQLKVLLPLIFRYVWDTISLWCNGRKPVMNFFSVVENRMKSGVPLGGMGAGSIGRGYKGEFCRFHMEPGEYKYSDVIADQFIATIYNEKGERLYQKVLSTCYKPKWYSCLLDGWDWSFPAKDLHFTALYPQAWYEFYIKNEKKNINLKLTCHQISPVIPHNYKDSSLPVAVFEWAVENNSTTNCQVSITMTIRDGDGSRHCGRKRDKTSEEFDETCQNGILRGVTIKQNIGVMPCNYSIASLQTESTVVKRCLYFDPCGDGKKFWDSIPSDKFEKPRSNKGRPNFGVGIKTLVKLNGLENDSSICFAFSWDMPKVRFPMSSTDHLRYYTQFFGSDGEAGRKICQYSIDNFKRWTNDIYNWQITTLSDERLPDWYKSALFNELYYVSDGGTLWILLDEEESRKLPDDDPRNVHGRFAYLEGHEYKMYNTYDVHFYASFALAMLWPGLQKSIQYDFRDSILAEDKTPVWYLYDGEVGPRKVKDTVPHDVGQPDGDPFNVINVYPVHDVSMWKDLNVKFVLQVYRDFTLTHDLNYLRDLYPQVVLVMNKSLQWDFNGEGVIQNGGFPDQTYDTWIMQGVSAYCGGLWIAAVAVTVKMAEKLNDEHTYEKFRDILARGKKSFDEKLWNGKYYLFDSSGDIYSDTIMSDQLCGLWYLKASQVEDEVFVKSHALSALRCIYDNNVLKYFGGCQGAVNGMRPNGEIDRTATQSEESWTGVTYALASTLIFEGMVDEGLNTAKGLYETIFDKAGLGFATPEALHGLDSYRAVGYMRPLSIWSIQHAINDLPLWAIEDGLLPHAT</sequence>
<comment type="function">
    <text evidence="1">Non-lysosomal glucosylceramidase that catalyzes the hydrolysis of glucosylceramide (GlcCer) to free glucose and ceramide.</text>
</comment>
<comment type="catalytic activity">
    <reaction evidence="1">
        <text>a beta-D-glucosyl-(1&lt;-&gt;1')-N-acylsphing-4-enine + H2O = an N-acylsphing-4-enine + D-glucose</text>
        <dbReference type="Rhea" id="RHEA:13269"/>
        <dbReference type="ChEBI" id="CHEBI:4167"/>
        <dbReference type="ChEBI" id="CHEBI:15377"/>
        <dbReference type="ChEBI" id="CHEBI:22801"/>
        <dbReference type="ChEBI" id="CHEBI:52639"/>
        <dbReference type="EC" id="3.2.1.45"/>
    </reaction>
</comment>
<evidence type="ECO:0000259" key="3">
    <source>
        <dbReference type="Pfam" id="PF12215"/>
    </source>
</evidence>
<dbReference type="InterPro" id="IPR024462">
    <property type="entry name" value="GH116_N"/>
</dbReference>
<proteinExistence type="inferred from homology"/>
<dbReference type="SUPFAM" id="SSF48208">
    <property type="entry name" value="Six-hairpin glycosidases"/>
    <property type="match status" value="1"/>
</dbReference>
<dbReference type="InterPro" id="IPR052566">
    <property type="entry name" value="Non-lysos_glucosylceramidase"/>
</dbReference>
<dbReference type="EMBL" id="AP028910">
    <property type="protein sequence ID" value="BES90672.1"/>
    <property type="molecule type" value="Genomic_DNA"/>
</dbReference>
<keyword evidence="1" id="KW-0443">Lipid metabolism</keyword>
<dbReference type="InterPro" id="IPR006775">
    <property type="entry name" value="GH116_catalytic"/>
</dbReference>
<dbReference type="Pfam" id="PF12215">
    <property type="entry name" value="Glyco_hydr_116N"/>
    <property type="match status" value="1"/>
</dbReference>
<dbReference type="Gene3D" id="1.50.10.10">
    <property type="match status" value="1"/>
</dbReference>
<dbReference type="InterPro" id="IPR014551">
    <property type="entry name" value="B_Glucosidase_GBA2-typ"/>
</dbReference>
<gene>
    <name evidence="4" type="ORF">NTJ_03480</name>
</gene>
<dbReference type="InterPro" id="IPR008928">
    <property type="entry name" value="6-hairpin_glycosidase_sf"/>
</dbReference>
<keyword evidence="5" id="KW-1185">Reference proteome</keyword>